<evidence type="ECO:0000256" key="4">
    <source>
        <dbReference type="ARBA" id="ARBA00022485"/>
    </source>
</evidence>
<dbReference type="NCBIfam" id="NF038196">
    <property type="entry name" value="ferrodoxin_EFR1"/>
    <property type="match status" value="1"/>
</dbReference>
<keyword evidence="10" id="KW-1185">Reference proteome</keyword>
<keyword evidence="4" id="KW-0004">4Fe-4S</keyword>
<dbReference type="SUPFAM" id="SSF52218">
    <property type="entry name" value="Flavoproteins"/>
    <property type="match status" value="1"/>
</dbReference>
<reference evidence="9 10" key="1">
    <citation type="submission" date="2018-07" db="EMBL/GenBank/DDBJ databases">
        <title>Anaerosacharophilus polymeroproducens gen. nov. sp. nov., an anaerobic bacterium isolated from salt field.</title>
        <authorList>
            <person name="Kim W."/>
            <person name="Yang S.-H."/>
            <person name="Oh J."/>
            <person name="Lee J.-H."/>
            <person name="Kwon K.K."/>
        </authorList>
    </citation>
    <scope>NUCLEOTIDE SEQUENCE [LARGE SCALE GENOMIC DNA]</scope>
    <source>
        <strain evidence="9 10">MCWD5</strain>
    </source>
</reference>
<dbReference type="InterPro" id="IPR029039">
    <property type="entry name" value="Flavoprotein-like_sf"/>
</dbReference>
<dbReference type="GO" id="GO:0046872">
    <property type="term" value="F:metal ion binding"/>
    <property type="evidence" value="ECO:0007669"/>
    <property type="project" value="UniProtKB-KW"/>
</dbReference>
<dbReference type="PROSITE" id="PS00198">
    <property type="entry name" value="4FE4S_FER_1"/>
    <property type="match status" value="2"/>
</dbReference>
<comment type="function">
    <text evidence="2">Ferredoxins are iron-sulfur proteins that transfer electrons in a wide variety of metabolic reactions.</text>
</comment>
<evidence type="ECO:0000256" key="7">
    <source>
        <dbReference type="ARBA" id="ARBA00023014"/>
    </source>
</evidence>
<dbReference type="RefSeq" id="WP_115481574.1">
    <property type="nucleotide sequence ID" value="NZ_QRCT01000019.1"/>
</dbReference>
<organism evidence="9 10">
    <name type="scientific">Anaerosacchariphilus polymeriproducens</name>
    <dbReference type="NCBI Taxonomy" id="1812858"/>
    <lineage>
        <taxon>Bacteria</taxon>
        <taxon>Bacillati</taxon>
        <taxon>Bacillota</taxon>
        <taxon>Clostridia</taxon>
        <taxon>Lachnospirales</taxon>
        <taxon>Lachnospiraceae</taxon>
        <taxon>Anaerosacchariphilus</taxon>
    </lineage>
</organism>
<dbReference type="OrthoDB" id="9813995at2"/>
<comment type="cofactor">
    <cofactor evidence="1">
        <name>[4Fe-4S] cluster</name>
        <dbReference type="ChEBI" id="CHEBI:49883"/>
    </cofactor>
</comment>
<dbReference type="PANTHER" id="PTHR24960:SF79">
    <property type="entry name" value="PHOTOSYSTEM I IRON-SULFUR CENTER"/>
    <property type="match status" value="1"/>
</dbReference>
<dbReference type="Gene3D" id="3.30.70.20">
    <property type="match status" value="1"/>
</dbReference>
<evidence type="ECO:0000256" key="1">
    <source>
        <dbReference type="ARBA" id="ARBA00001966"/>
    </source>
</evidence>
<protein>
    <recommendedName>
        <fullName evidence="3">Ferredoxin</fullName>
    </recommendedName>
</protein>
<sequence>MLLRKPIIIYYFSGSGNTLLIARKMKEAFENQKFFVTLRKISASGAVELEEDCHLGIVVPVAVQSTFPIVWDFIDRLPEGNMRQVFFADTMETFSGGIVGPMKKFLEAKGYSCIGAYEFKMATSMQTSDKKAEIGKEKNKMALLKVEEYVQSLIDGSAKWKRIPVLSDAMRLISKGRSIWTKTSENIRIDHDRCIKCRLCEKFCPVNAIQLTDQHMKIQHKQCISCMRCVNYCPQNAFNLGEKHVIQKKVAKVNEL</sequence>
<feature type="domain" description="4Fe-4S ferredoxin-type" evidence="8">
    <location>
        <begin position="215"/>
        <end position="243"/>
    </location>
</feature>
<name>A0A371AVU2_9FIRM</name>
<evidence type="ECO:0000256" key="5">
    <source>
        <dbReference type="ARBA" id="ARBA00022723"/>
    </source>
</evidence>
<evidence type="ECO:0000313" key="10">
    <source>
        <dbReference type="Proteomes" id="UP000255036"/>
    </source>
</evidence>
<dbReference type="PROSITE" id="PS51379">
    <property type="entry name" value="4FE4S_FER_2"/>
    <property type="match status" value="2"/>
</dbReference>
<accession>A0A371AVU2</accession>
<evidence type="ECO:0000256" key="6">
    <source>
        <dbReference type="ARBA" id="ARBA00023004"/>
    </source>
</evidence>
<evidence type="ECO:0000256" key="2">
    <source>
        <dbReference type="ARBA" id="ARBA00003532"/>
    </source>
</evidence>
<dbReference type="InterPro" id="IPR017896">
    <property type="entry name" value="4Fe4S_Fe-S-bd"/>
</dbReference>
<dbReference type="Proteomes" id="UP000255036">
    <property type="component" value="Unassembled WGS sequence"/>
</dbReference>
<comment type="caution">
    <text evidence="9">The sequence shown here is derived from an EMBL/GenBank/DDBJ whole genome shotgun (WGS) entry which is preliminary data.</text>
</comment>
<dbReference type="InterPro" id="IPR050157">
    <property type="entry name" value="PSI_iron-sulfur_center"/>
</dbReference>
<feature type="domain" description="4Fe-4S ferredoxin-type" evidence="8">
    <location>
        <begin position="185"/>
        <end position="214"/>
    </location>
</feature>
<gene>
    <name evidence="9" type="ORF">DWV06_07540</name>
</gene>
<proteinExistence type="predicted"/>
<dbReference type="EMBL" id="QRCT01000019">
    <property type="protein sequence ID" value="RDU23705.1"/>
    <property type="molecule type" value="Genomic_DNA"/>
</dbReference>
<dbReference type="AlphaFoldDB" id="A0A371AVU2"/>
<dbReference type="InterPro" id="IPR017900">
    <property type="entry name" value="4Fe4S_Fe_S_CS"/>
</dbReference>
<evidence type="ECO:0000256" key="3">
    <source>
        <dbReference type="ARBA" id="ARBA00013529"/>
    </source>
</evidence>
<keyword evidence="5" id="KW-0479">Metal-binding</keyword>
<dbReference type="SUPFAM" id="SSF54862">
    <property type="entry name" value="4Fe-4S ferredoxins"/>
    <property type="match status" value="1"/>
</dbReference>
<dbReference type="Gene3D" id="3.40.50.360">
    <property type="match status" value="1"/>
</dbReference>
<dbReference type="InterPro" id="IPR047964">
    <property type="entry name" value="EFR1-like"/>
</dbReference>
<dbReference type="Pfam" id="PF14697">
    <property type="entry name" value="Fer4_21"/>
    <property type="match status" value="1"/>
</dbReference>
<evidence type="ECO:0000313" key="9">
    <source>
        <dbReference type="EMBL" id="RDU23705.1"/>
    </source>
</evidence>
<keyword evidence="7" id="KW-0411">Iron-sulfur</keyword>
<evidence type="ECO:0000259" key="8">
    <source>
        <dbReference type="PROSITE" id="PS51379"/>
    </source>
</evidence>
<dbReference type="PANTHER" id="PTHR24960">
    <property type="entry name" value="PHOTOSYSTEM I IRON-SULFUR CENTER-RELATED"/>
    <property type="match status" value="1"/>
</dbReference>
<keyword evidence="6" id="KW-0408">Iron</keyword>
<dbReference type="GO" id="GO:0051539">
    <property type="term" value="F:4 iron, 4 sulfur cluster binding"/>
    <property type="evidence" value="ECO:0007669"/>
    <property type="project" value="UniProtKB-KW"/>
</dbReference>